<evidence type="ECO:0000256" key="2">
    <source>
        <dbReference type="SAM" id="SignalP"/>
    </source>
</evidence>
<dbReference type="PROSITE" id="PS51257">
    <property type="entry name" value="PROKAR_LIPOPROTEIN"/>
    <property type="match status" value="1"/>
</dbReference>
<reference evidence="3" key="2">
    <citation type="submission" date="2022-04" db="EMBL/GenBank/DDBJ databases">
        <title>Antimicrobial genetic elements in methicillin-resistant Macrococcus armenti.</title>
        <authorList>
            <person name="Keller J.E."/>
            <person name="Schwendener S."/>
            <person name="Pantucek R."/>
            <person name="Perreten V."/>
        </authorList>
    </citation>
    <scope>NUCLEOTIDE SEQUENCE</scope>
    <source>
        <strain evidence="3">CCM 2609</strain>
    </source>
</reference>
<accession>A0ABY3ZWU5</accession>
<dbReference type="InterPro" id="IPR036785">
    <property type="entry name" value="YkyA-like_sf"/>
</dbReference>
<sequence>MKIVKLFLAGMFALFLAACNNTEALGDFSKEIDKSVKAEQPVQEVGKNLQKLENEKVQIFNKINKAKPEEIKGYADKLLKNADKRNEAIEEEIKVMNKSHEIYDSAKAKTKDIEDESQKKAVNGFIKVNDNKYKKHSDLMDSYKDILNTEKEVFNYLKEPQPDGKVVNKKIKIVTKKYEQFQKDTTSYAKMLRVVDQEKQNITDILNGK</sequence>
<dbReference type="Gene3D" id="1.20.120.570">
    <property type="entry name" value="YkyA-like"/>
    <property type="match status" value="1"/>
</dbReference>
<feature type="chain" id="PRO_5045346059" evidence="2">
    <location>
        <begin position="18"/>
        <end position="209"/>
    </location>
</feature>
<dbReference type="Proteomes" id="UP000830343">
    <property type="component" value="Chromosome"/>
</dbReference>
<evidence type="ECO:0000313" key="3">
    <source>
        <dbReference type="EMBL" id="UOB21267.1"/>
    </source>
</evidence>
<keyword evidence="4" id="KW-1185">Reference proteome</keyword>
<dbReference type="SUPFAM" id="SSF140423">
    <property type="entry name" value="MW0975(SA0943)-like"/>
    <property type="match status" value="1"/>
</dbReference>
<feature type="signal peptide" evidence="2">
    <location>
        <begin position="1"/>
        <end position="17"/>
    </location>
</feature>
<dbReference type="EMBL" id="CP094348">
    <property type="protein sequence ID" value="UOB21267.1"/>
    <property type="molecule type" value="Genomic_DNA"/>
</dbReference>
<dbReference type="RefSeq" id="WP_243366771.1">
    <property type="nucleotide sequence ID" value="NZ_CP094348.1"/>
</dbReference>
<dbReference type="Pfam" id="PF10368">
    <property type="entry name" value="YkyA"/>
    <property type="match status" value="1"/>
</dbReference>
<organism evidence="3 4">
    <name type="scientific">Macrococcus armenti</name>
    <dbReference type="NCBI Taxonomy" id="2875764"/>
    <lineage>
        <taxon>Bacteria</taxon>
        <taxon>Bacillati</taxon>
        <taxon>Bacillota</taxon>
        <taxon>Bacilli</taxon>
        <taxon>Bacillales</taxon>
        <taxon>Staphylococcaceae</taxon>
        <taxon>Macrococcus</taxon>
    </lineage>
</organism>
<reference evidence="3" key="1">
    <citation type="submission" date="2022-03" db="EMBL/GenBank/DDBJ databases">
        <authorList>
            <person name="Vrbovska V."/>
            <person name="Kovarovic V."/>
            <person name="Botka T."/>
            <person name="Pantucek R."/>
        </authorList>
    </citation>
    <scope>NUCLEOTIDE SEQUENCE</scope>
    <source>
        <strain evidence="3">CCM 2609</strain>
    </source>
</reference>
<evidence type="ECO:0000256" key="1">
    <source>
        <dbReference type="SAM" id="Coils"/>
    </source>
</evidence>
<dbReference type="InterPro" id="IPR019454">
    <property type="entry name" value="Lipoprot_YkyA-like"/>
</dbReference>
<keyword evidence="2" id="KW-0732">Signal</keyword>
<evidence type="ECO:0000313" key="4">
    <source>
        <dbReference type="Proteomes" id="UP000830343"/>
    </source>
</evidence>
<name>A0ABY3ZWU5_9STAP</name>
<keyword evidence="1" id="KW-0175">Coiled coil</keyword>
<feature type="coiled-coil region" evidence="1">
    <location>
        <begin position="42"/>
        <end position="99"/>
    </location>
</feature>
<gene>
    <name evidence="3" type="ORF">MRZ06_04070</name>
</gene>
<proteinExistence type="predicted"/>
<protein>
    <submittedName>
        <fullName evidence="3">YkyA family protein</fullName>
    </submittedName>
</protein>